<reference evidence="1 2" key="1">
    <citation type="journal article" date="2011" name="Stand. Genomic Sci.">
        <title>Non-contiguous finished genome sequence and contextual data of the filamentous soil bacterium Ktedonobacter racemifer type strain (SOSP1-21).</title>
        <authorList>
            <person name="Chang Y.J."/>
            <person name="Land M."/>
            <person name="Hauser L."/>
            <person name="Chertkov O."/>
            <person name="Del Rio T.G."/>
            <person name="Nolan M."/>
            <person name="Copeland A."/>
            <person name="Tice H."/>
            <person name="Cheng J.F."/>
            <person name="Lucas S."/>
            <person name="Han C."/>
            <person name="Goodwin L."/>
            <person name="Pitluck S."/>
            <person name="Ivanova N."/>
            <person name="Ovchinikova G."/>
            <person name="Pati A."/>
            <person name="Chen A."/>
            <person name="Palaniappan K."/>
            <person name="Mavromatis K."/>
            <person name="Liolios K."/>
            <person name="Brettin T."/>
            <person name="Fiebig A."/>
            <person name="Rohde M."/>
            <person name="Abt B."/>
            <person name="Goker M."/>
            <person name="Detter J.C."/>
            <person name="Woyke T."/>
            <person name="Bristow J."/>
            <person name="Eisen J.A."/>
            <person name="Markowitz V."/>
            <person name="Hugenholtz P."/>
            <person name="Kyrpides N.C."/>
            <person name="Klenk H.P."/>
            <person name="Lapidus A."/>
        </authorList>
    </citation>
    <scope>NUCLEOTIDE SEQUENCE [LARGE SCALE GENOMIC DNA]</scope>
    <source>
        <strain evidence="2">DSM 44963</strain>
    </source>
</reference>
<evidence type="ECO:0000313" key="2">
    <source>
        <dbReference type="Proteomes" id="UP000004508"/>
    </source>
</evidence>
<dbReference type="AlphaFoldDB" id="D6TNH3"/>
<comment type="caution">
    <text evidence="1">The sequence shown here is derived from an EMBL/GenBank/DDBJ whole genome shotgun (WGS) entry which is preliminary data.</text>
</comment>
<dbReference type="Proteomes" id="UP000004508">
    <property type="component" value="Unassembled WGS sequence"/>
</dbReference>
<protein>
    <submittedName>
        <fullName evidence="1">Uncharacterized protein</fullName>
    </submittedName>
</protein>
<organism evidence="1 2">
    <name type="scientific">Ktedonobacter racemifer DSM 44963</name>
    <dbReference type="NCBI Taxonomy" id="485913"/>
    <lineage>
        <taxon>Bacteria</taxon>
        <taxon>Bacillati</taxon>
        <taxon>Chloroflexota</taxon>
        <taxon>Ktedonobacteria</taxon>
        <taxon>Ktedonobacterales</taxon>
        <taxon>Ktedonobacteraceae</taxon>
        <taxon>Ktedonobacter</taxon>
    </lineage>
</organism>
<accession>D6TNH3</accession>
<dbReference type="InParanoid" id="D6TNH3"/>
<dbReference type="OrthoDB" id="155106at2"/>
<sequence length="240" mass="27423">MTYTRQNSVEEQREASHQASRITTLCEQFYITLDAIDWQYLGMQAPVKVDGITIATLQVLSQRASDDILRQIQMKLFEHAALEAIHAPSSLKALIWSPIEVLQPQTFLQLWVVTMETGERVPVIESLKDGHRVYEHYKFDGSHEQFLQLFGPLGNGKLPLGERVTIQVRENQYTGEIIHILPLGKNPTYRKNASKHATASEQIFFKDLIERYMVDCHNGFPYIVNQTQIVANVPVSELSE</sequence>
<dbReference type="STRING" id="485913.Krac_8634"/>
<keyword evidence="2" id="KW-1185">Reference proteome</keyword>
<name>D6TNH3_KTERA</name>
<gene>
    <name evidence="1" type="ORF">Krac_8634</name>
</gene>
<dbReference type="EMBL" id="ADVG01000002">
    <property type="protein sequence ID" value="EFH87304.1"/>
    <property type="molecule type" value="Genomic_DNA"/>
</dbReference>
<proteinExistence type="predicted"/>
<dbReference type="RefSeq" id="WP_007912341.1">
    <property type="nucleotide sequence ID" value="NZ_ADVG01000002.1"/>
</dbReference>
<evidence type="ECO:0000313" key="1">
    <source>
        <dbReference type="EMBL" id="EFH87304.1"/>
    </source>
</evidence>